<name>A0A399EB92_9DEIN</name>
<proteinExistence type="inferred from homology"/>
<dbReference type="SUPFAM" id="SSF46785">
    <property type="entry name" value="Winged helix' DNA-binding domain"/>
    <property type="match status" value="1"/>
</dbReference>
<reference evidence="8 9" key="1">
    <citation type="submission" date="2018-08" db="EMBL/GenBank/DDBJ databases">
        <title>Meiothermus terrae DSM 26712 genome sequencing project.</title>
        <authorList>
            <person name="Da Costa M.S."/>
            <person name="Albuquerque L."/>
            <person name="Raposo P."/>
            <person name="Froufe H.J.C."/>
            <person name="Barroso C.S."/>
            <person name="Egas C."/>
        </authorList>
    </citation>
    <scope>NUCLEOTIDE SEQUENCE [LARGE SCALE GENOMIC DNA]</scope>
    <source>
        <strain evidence="8 9">DSM 26712</strain>
    </source>
</reference>
<evidence type="ECO:0000256" key="5">
    <source>
        <dbReference type="ARBA" id="ARBA00023125"/>
    </source>
</evidence>
<dbReference type="PANTHER" id="PTHR33202:SF7">
    <property type="entry name" value="FERRIC UPTAKE REGULATION PROTEIN"/>
    <property type="match status" value="1"/>
</dbReference>
<dbReference type="PANTHER" id="PTHR33202">
    <property type="entry name" value="ZINC UPTAKE REGULATION PROTEIN"/>
    <property type="match status" value="1"/>
</dbReference>
<evidence type="ECO:0000256" key="1">
    <source>
        <dbReference type="ARBA" id="ARBA00007957"/>
    </source>
</evidence>
<accession>A0A399EB92</accession>
<keyword evidence="7" id="KW-0479">Metal-binding</keyword>
<keyword evidence="3 7" id="KW-0862">Zinc</keyword>
<comment type="similarity">
    <text evidence="1">Belongs to the Fur family.</text>
</comment>
<evidence type="ECO:0000313" key="8">
    <source>
        <dbReference type="EMBL" id="RIH81595.1"/>
    </source>
</evidence>
<keyword evidence="5" id="KW-0238">DNA-binding</keyword>
<dbReference type="GO" id="GO:0045892">
    <property type="term" value="P:negative regulation of DNA-templated transcription"/>
    <property type="evidence" value="ECO:0007669"/>
    <property type="project" value="TreeGrafter"/>
</dbReference>
<dbReference type="InterPro" id="IPR043135">
    <property type="entry name" value="Fur_C"/>
</dbReference>
<dbReference type="RefSeq" id="WP_119316028.1">
    <property type="nucleotide sequence ID" value="NZ_QXDL01000162.1"/>
</dbReference>
<dbReference type="Gene3D" id="3.30.1490.190">
    <property type="match status" value="1"/>
</dbReference>
<sequence length="132" mass="15043">MAIKRLTRQRKAVLEVVRTAKGHHPDAAWVYHEVRKLVPSISLGTVYRTLEALVEEGYLLPLTRSGDATRYEANLDGHLHMLCTRCGEYHDLHINLPDLLAQARAQYPYLELSGVQVEYEGVCERCRAELKS</sequence>
<dbReference type="GO" id="GO:0003700">
    <property type="term" value="F:DNA-binding transcription factor activity"/>
    <property type="evidence" value="ECO:0007669"/>
    <property type="project" value="InterPro"/>
</dbReference>
<comment type="cofactor">
    <cofactor evidence="7">
        <name>Zn(2+)</name>
        <dbReference type="ChEBI" id="CHEBI:29105"/>
    </cofactor>
    <text evidence="7">Binds 1 zinc ion per subunit.</text>
</comment>
<dbReference type="GO" id="GO:1900376">
    <property type="term" value="P:regulation of secondary metabolite biosynthetic process"/>
    <property type="evidence" value="ECO:0007669"/>
    <property type="project" value="TreeGrafter"/>
</dbReference>
<evidence type="ECO:0000256" key="3">
    <source>
        <dbReference type="ARBA" id="ARBA00022833"/>
    </source>
</evidence>
<evidence type="ECO:0000256" key="4">
    <source>
        <dbReference type="ARBA" id="ARBA00023015"/>
    </source>
</evidence>
<keyword evidence="2" id="KW-0678">Repressor</keyword>
<dbReference type="Proteomes" id="UP000265715">
    <property type="component" value="Unassembled WGS sequence"/>
</dbReference>
<dbReference type="NCBIfam" id="NF047406">
    <property type="entry name" value="TransRegPerRTherm"/>
    <property type="match status" value="1"/>
</dbReference>
<keyword evidence="6" id="KW-0804">Transcription</keyword>
<evidence type="ECO:0000313" key="9">
    <source>
        <dbReference type="Proteomes" id="UP000265715"/>
    </source>
</evidence>
<comment type="caution">
    <text evidence="8">The sequence shown here is derived from an EMBL/GenBank/DDBJ whole genome shotgun (WGS) entry which is preliminary data.</text>
</comment>
<feature type="binding site" evidence="7">
    <location>
        <position position="126"/>
    </location>
    <ligand>
        <name>Zn(2+)</name>
        <dbReference type="ChEBI" id="CHEBI:29105"/>
    </ligand>
</feature>
<dbReference type="Pfam" id="PF01475">
    <property type="entry name" value="FUR"/>
    <property type="match status" value="1"/>
</dbReference>
<protein>
    <submittedName>
        <fullName evidence="8">Peroxide operon regulator</fullName>
    </submittedName>
</protein>
<gene>
    <name evidence="8" type="primary">perR_2</name>
    <name evidence="8" type="ORF">Mterra_03071</name>
</gene>
<organism evidence="8 9">
    <name type="scientific">Calidithermus terrae</name>
    <dbReference type="NCBI Taxonomy" id="1408545"/>
    <lineage>
        <taxon>Bacteria</taxon>
        <taxon>Thermotogati</taxon>
        <taxon>Deinococcota</taxon>
        <taxon>Deinococci</taxon>
        <taxon>Thermales</taxon>
        <taxon>Thermaceae</taxon>
        <taxon>Calidithermus</taxon>
    </lineage>
</organism>
<dbReference type="GO" id="GO:0000976">
    <property type="term" value="F:transcription cis-regulatory region binding"/>
    <property type="evidence" value="ECO:0007669"/>
    <property type="project" value="TreeGrafter"/>
</dbReference>
<dbReference type="InterPro" id="IPR036388">
    <property type="entry name" value="WH-like_DNA-bd_sf"/>
</dbReference>
<dbReference type="InterPro" id="IPR036390">
    <property type="entry name" value="WH_DNA-bd_sf"/>
</dbReference>
<evidence type="ECO:0000256" key="6">
    <source>
        <dbReference type="ARBA" id="ARBA00023163"/>
    </source>
</evidence>
<feature type="binding site" evidence="7">
    <location>
        <position position="123"/>
    </location>
    <ligand>
        <name>Zn(2+)</name>
        <dbReference type="ChEBI" id="CHEBI:29105"/>
    </ligand>
</feature>
<dbReference type="GO" id="GO:0008270">
    <property type="term" value="F:zinc ion binding"/>
    <property type="evidence" value="ECO:0007669"/>
    <property type="project" value="TreeGrafter"/>
</dbReference>
<feature type="binding site" evidence="7">
    <location>
        <position position="86"/>
    </location>
    <ligand>
        <name>Zn(2+)</name>
        <dbReference type="ChEBI" id="CHEBI:29105"/>
    </ligand>
</feature>
<dbReference type="Gene3D" id="1.10.10.10">
    <property type="entry name" value="Winged helix-like DNA-binding domain superfamily/Winged helix DNA-binding domain"/>
    <property type="match status" value="1"/>
</dbReference>
<dbReference type="InterPro" id="IPR002481">
    <property type="entry name" value="FUR"/>
</dbReference>
<dbReference type="OrthoDB" id="8659436at2"/>
<feature type="binding site" evidence="7">
    <location>
        <position position="83"/>
    </location>
    <ligand>
        <name>Zn(2+)</name>
        <dbReference type="ChEBI" id="CHEBI:29105"/>
    </ligand>
</feature>
<evidence type="ECO:0000256" key="7">
    <source>
        <dbReference type="PIRSR" id="PIRSR602481-1"/>
    </source>
</evidence>
<keyword evidence="9" id="KW-1185">Reference proteome</keyword>
<dbReference type="AlphaFoldDB" id="A0A399EB92"/>
<keyword evidence="4" id="KW-0805">Transcription regulation</keyword>
<dbReference type="EMBL" id="QXDL01000162">
    <property type="protein sequence ID" value="RIH81595.1"/>
    <property type="molecule type" value="Genomic_DNA"/>
</dbReference>
<dbReference type="CDD" id="cd07153">
    <property type="entry name" value="Fur_like"/>
    <property type="match status" value="1"/>
</dbReference>
<evidence type="ECO:0000256" key="2">
    <source>
        <dbReference type="ARBA" id="ARBA00022491"/>
    </source>
</evidence>